<keyword evidence="3" id="KW-0732">Signal</keyword>
<dbReference type="AlphaFoldDB" id="E0RV93"/>
<feature type="compositionally biased region" description="Low complexity" evidence="2">
    <location>
        <begin position="646"/>
        <end position="665"/>
    </location>
</feature>
<accession>E0RV93</accession>
<dbReference type="Proteomes" id="UP000001299">
    <property type="component" value="Chromosome 1"/>
</dbReference>
<evidence type="ECO:0000313" key="4">
    <source>
        <dbReference type="EMBL" id="ADL34512.1"/>
    </source>
</evidence>
<reference evidence="4 5" key="1">
    <citation type="journal article" date="2010" name="PLoS ONE">
        <title>The glycobiome of the rumen bacterium Butyrivibrio proteoclasticus B316(T) highlights adaptation to a polysaccharide-rich environment.</title>
        <authorList>
            <person name="Kelly W.J."/>
            <person name="Leahy S.C."/>
            <person name="Altermann E."/>
            <person name="Yeoman C.J."/>
            <person name="Dunne J.C."/>
            <person name="Kong Z."/>
            <person name="Pacheco D.M."/>
            <person name="Li D."/>
            <person name="Noel S.J."/>
            <person name="Moon C.D."/>
            <person name="Cookson A.L."/>
            <person name="Attwood G.T."/>
        </authorList>
    </citation>
    <scope>NUCLEOTIDE SEQUENCE [LARGE SCALE GENOMIC DNA]</scope>
    <source>
        <strain evidence="5">ATCC 51982 / DSM 14932 / B316</strain>
    </source>
</reference>
<feature type="signal peptide" evidence="3">
    <location>
        <begin position="1"/>
        <end position="39"/>
    </location>
</feature>
<feature type="region of interest" description="Disordered" evidence="2">
    <location>
        <begin position="621"/>
        <end position="677"/>
    </location>
</feature>
<feature type="compositionally biased region" description="Low complexity" evidence="2">
    <location>
        <begin position="202"/>
        <end position="221"/>
    </location>
</feature>
<protein>
    <recommendedName>
        <fullName evidence="6">SLH domain-containing protein</fullName>
    </recommendedName>
</protein>
<feature type="compositionally biased region" description="Polar residues" evidence="2">
    <location>
        <begin position="666"/>
        <end position="677"/>
    </location>
</feature>
<dbReference type="EMBL" id="CP001810">
    <property type="protein sequence ID" value="ADL34512.1"/>
    <property type="molecule type" value="Genomic_DNA"/>
</dbReference>
<keyword evidence="1" id="KW-0175">Coiled coil</keyword>
<feature type="chain" id="PRO_5003139762" description="SLH domain-containing protein" evidence="3">
    <location>
        <begin position="40"/>
        <end position="677"/>
    </location>
</feature>
<gene>
    <name evidence="4" type="ordered locus">bpr_I1776</name>
</gene>
<dbReference type="KEGG" id="bpb:bpr_I1776"/>
<sequence length="677" mass="72607">MIQEEFCVMQKNMLMKISKSIAVAVTVAMTASMPVTALAAPANFNAAYYAAQNPDVVKAVGNSYEALARHYDLFGMREGRNAYSGDVKAAFIRLANSQYKLGRGIASVFDAKWYAAHNPDAVKVFGNDPAKLFEHFIIYGLSEGRTPSETFNADTFFSENKEMAVLVAAAFADKPEVVNSPILQVAREVSTTYIPAPVSAPENNNVSETVTNTDNNTNNNNDSKDNSEEKTPEVKTPVRSSSPVITLAMIQEMASQASRKVGELQSQVNTMNNDALAAETLLAEVNSKLERVQENGITVAERDQLMQDLYSVINSALEATNQAGYIQSSAMKVSENTRASFAYLETYKTMLDESENTISAQKAYVQNGTYTQANLATANANLAQAGNALINAQKAYDSAKATLDAALAAVQSLSAEKEAQATLAATANAEFLAAQQALTTASAQIASTGEVNRLLSEKEVFKSEYNKLTEEDKASNIGEVLQNEINKRTAEADRIANELTTDLRDDLVVKANANNAAQAKLTALTSNLAAAEEEHAAAVTAEADASTALSEAKENYIETADEELQKIDNEQAIADSCGNELAAAQNAIIGIGNATDGVIRGTEEHPSSLDVVKDAQEAIDIVKEAETITPAEDTDDQNNDTDDTQNDTTPADENQNNTNPTDNTQSSGTQNQPEQND</sequence>
<keyword evidence="5" id="KW-1185">Reference proteome</keyword>
<feature type="coiled-coil region" evidence="1">
    <location>
        <begin position="254"/>
        <end position="295"/>
    </location>
</feature>
<feature type="compositionally biased region" description="Acidic residues" evidence="2">
    <location>
        <begin position="632"/>
        <end position="645"/>
    </location>
</feature>
<evidence type="ECO:0008006" key="6">
    <source>
        <dbReference type="Google" id="ProtNLM"/>
    </source>
</evidence>
<feature type="compositionally biased region" description="Basic and acidic residues" evidence="2">
    <location>
        <begin position="222"/>
        <end position="233"/>
    </location>
</feature>
<evidence type="ECO:0000256" key="2">
    <source>
        <dbReference type="SAM" id="MobiDB-lite"/>
    </source>
</evidence>
<evidence type="ECO:0000256" key="1">
    <source>
        <dbReference type="SAM" id="Coils"/>
    </source>
</evidence>
<evidence type="ECO:0000313" key="5">
    <source>
        <dbReference type="Proteomes" id="UP000001299"/>
    </source>
</evidence>
<feature type="region of interest" description="Disordered" evidence="2">
    <location>
        <begin position="196"/>
        <end position="241"/>
    </location>
</feature>
<dbReference type="eggNOG" id="COG1566">
    <property type="taxonomic scope" value="Bacteria"/>
</dbReference>
<evidence type="ECO:0000256" key="3">
    <source>
        <dbReference type="SAM" id="SignalP"/>
    </source>
</evidence>
<name>E0RV93_BUTPB</name>
<organism evidence="4 5">
    <name type="scientific">Butyrivibrio proteoclasticus (strain ATCC 51982 / DSM 14932 / B316)</name>
    <name type="common">Clostridium proteoclasticum</name>
    <dbReference type="NCBI Taxonomy" id="515622"/>
    <lineage>
        <taxon>Bacteria</taxon>
        <taxon>Bacillati</taxon>
        <taxon>Bacillota</taxon>
        <taxon>Clostridia</taxon>
        <taxon>Lachnospirales</taxon>
        <taxon>Lachnospiraceae</taxon>
        <taxon>Butyrivibrio</taxon>
    </lineage>
</organism>
<dbReference type="STRING" id="515622.bpr_I1776"/>
<dbReference type="HOGENOM" id="CLU_405817_0_0_9"/>
<proteinExistence type="predicted"/>
<feature type="coiled-coil region" evidence="1">
    <location>
        <begin position="514"/>
        <end position="570"/>
    </location>
</feature>